<evidence type="ECO:0000313" key="1">
    <source>
        <dbReference type="EnsemblMetazoa" id="AATE001019-PA.1"/>
    </source>
</evidence>
<dbReference type="AlphaFoldDB" id="A0A182IKS6"/>
<dbReference type="EnsemblMetazoa" id="AATE001019-RA">
    <property type="protein sequence ID" value="AATE001019-PA.1"/>
    <property type="gene ID" value="AATE001019"/>
</dbReference>
<dbReference type="VEuPathDB" id="VectorBase:AATE001019"/>
<accession>A0A182IKS6</accession>
<name>A0A182IKS6_ANOAO</name>
<reference evidence="1" key="1">
    <citation type="submission" date="2022-08" db="UniProtKB">
        <authorList>
            <consortium name="EnsemblMetazoa"/>
        </authorList>
    </citation>
    <scope>IDENTIFICATION</scope>
    <source>
        <strain evidence="1">EBRO</strain>
    </source>
</reference>
<organism evidence="1">
    <name type="scientific">Anopheles atroparvus</name>
    <name type="common">European mosquito</name>
    <dbReference type="NCBI Taxonomy" id="41427"/>
    <lineage>
        <taxon>Eukaryota</taxon>
        <taxon>Metazoa</taxon>
        <taxon>Ecdysozoa</taxon>
        <taxon>Arthropoda</taxon>
        <taxon>Hexapoda</taxon>
        <taxon>Insecta</taxon>
        <taxon>Pterygota</taxon>
        <taxon>Neoptera</taxon>
        <taxon>Endopterygota</taxon>
        <taxon>Diptera</taxon>
        <taxon>Nematocera</taxon>
        <taxon>Culicoidea</taxon>
        <taxon>Culicidae</taxon>
        <taxon>Anophelinae</taxon>
        <taxon>Anopheles</taxon>
    </lineage>
</organism>
<proteinExistence type="predicted"/>
<sequence>MFWLREACYWHPAEVDVPKTIVAPKVMGIFSLRRRRDEWLTSTQIHRHIQATQSLQDTQHVDGHVLHLSIPMRAGYGLDADVVLLFVHQQHRQCPGIVSTSVQVQDHSTHTTGRSGALRKCLPCSEDGRIIANIPAAPQATDCPVCVGVQACDTNQTIPSVPCTATIVNQTVLQLNQFFTNLSTYTAPATEYSCVSVEFSLTVNSSNIFAVRGCTSGTKNICSEPHREINGALRCIYNSGQSLHDRGHSVLTGLLLNMAVLIGAFALSS</sequence>
<protein>
    <submittedName>
        <fullName evidence="1">Uncharacterized protein</fullName>
    </submittedName>
</protein>